<evidence type="ECO:0000313" key="11">
    <source>
        <dbReference type="Proteomes" id="UP001055185"/>
    </source>
</evidence>
<feature type="transmembrane region" description="Helical" evidence="9">
    <location>
        <begin position="187"/>
        <end position="209"/>
    </location>
</feature>
<dbReference type="GO" id="GO:0005283">
    <property type="term" value="F:amino acid:sodium symporter activity"/>
    <property type="evidence" value="ECO:0007669"/>
    <property type="project" value="InterPro"/>
</dbReference>
<reference evidence="10" key="1">
    <citation type="journal article" date="2022" name="Int. J. Syst. Evol. Microbiol.">
        <title>Genome-based, phenotypic and chemotaxonomic classification of Faecalibacterium strains: proposal of three novel species Faecalibacterium duncaniae sp. nov., Faecalibacterium hattorii sp. nov. and Faecalibacterium gallinarum sp. nov. .</title>
        <authorList>
            <person name="Sakamoto M."/>
            <person name="Sakurai N."/>
            <person name="Tanno H."/>
            <person name="Iino T."/>
            <person name="Ohkuma M."/>
            <person name="Endo A."/>
        </authorList>
    </citation>
    <scope>NUCLEOTIDE SEQUENCE</scope>
    <source>
        <strain evidence="10">JCM 17207</strain>
    </source>
</reference>
<sequence>MGEYVSAVVAAVNDVLWNKQLLLLFLLLGTGIYFTIRTRFVQVRKFGEGWRRLFGNFSLNGAKAGKEGMSSFQALTTAIAAQVGTGNITGCATALYSGGPGAIFWMWVSAFFGMATIYGEAVLAQNYKTTDPDGHVTGGPIYYIKAAFKGRLGKFLAGFFSVAIILALGFMGNMVQSNSIGEAFYNAFGLPRLAVGIAVAAVAAFIFIGGVKRLASFTEKLVPVMALFYIVGGLVVLCINHEALAGAFRSIFVGAFNPQAIFGGVAGLGVKEAMRYGVARGLFSNEAGMGSTPHAHALAKVEKPQDQGVIAMMGVFIDTFVVLTMTALVILSSGLLQPLAEDGLTGTALAQAAFNQAFGSFGNAFIAICMLFFAFSTIIGWYFFGETNVKALFGKKAVLPYAVIAVGFIVIGSFQKVSLVWDMSDMFNGLMVIPNLLAVLALSGQVARAAWPGKKEKETQKKA</sequence>
<dbReference type="RefSeq" id="WP_238316973.1">
    <property type="nucleotide sequence ID" value="NZ_BQKV01000043.1"/>
</dbReference>
<protein>
    <submittedName>
        <fullName evidence="10">Alanine glycine permease</fullName>
    </submittedName>
</protein>
<evidence type="ECO:0000256" key="2">
    <source>
        <dbReference type="ARBA" id="ARBA00009261"/>
    </source>
</evidence>
<evidence type="ECO:0000256" key="3">
    <source>
        <dbReference type="ARBA" id="ARBA00022448"/>
    </source>
</evidence>
<feature type="transmembrane region" description="Helical" evidence="9">
    <location>
        <begin position="426"/>
        <end position="447"/>
    </location>
</feature>
<keyword evidence="7 9" id="KW-1133">Transmembrane helix</keyword>
<feature type="transmembrane region" description="Helical" evidence="9">
    <location>
        <begin position="251"/>
        <end position="270"/>
    </location>
</feature>
<evidence type="ECO:0000256" key="6">
    <source>
        <dbReference type="ARBA" id="ARBA00022847"/>
    </source>
</evidence>
<dbReference type="PANTHER" id="PTHR30330">
    <property type="entry name" value="AGSS FAMILY TRANSPORTER, SODIUM-ALANINE"/>
    <property type="match status" value="1"/>
</dbReference>
<dbReference type="PROSITE" id="PS00873">
    <property type="entry name" value="NA_ALANINE_SYMP"/>
    <property type="match status" value="1"/>
</dbReference>
<dbReference type="GO" id="GO:0005886">
    <property type="term" value="C:plasma membrane"/>
    <property type="evidence" value="ECO:0007669"/>
    <property type="project" value="UniProtKB-SubCell"/>
</dbReference>
<keyword evidence="5 9" id="KW-0812">Transmembrane</keyword>
<evidence type="ECO:0000256" key="4">
    <source>
        <dbReference type="ARBA" id="ARBA00022475"/>
    </source>
</evidence>
<evidence type="ECO:0000313" key="10">
    <source>
        <dbReference type="EMBL" id="GJN64785.1"/>
    </source>
</evidence>
<organism evidence="10 11">
    <name type="scientific">Faecalibacterium gallinarum</name>
    <dbReference type="NCBI Taxonomy" id="2903556"/>
    <lineage>
        <taxon>Bacteria</taxon>
        <taxon>Bacillati</taxon>
        <taxon>Bacillota</taxon>
        <taxon>Clostridia</taxon>
        <taxon>Eubacteriales</taxon>
        <taxon>Oscillospiraceae</taxon>
        <taxon>Faecalibacterium</taxon>
    </lineage>
</organism>
<comment type="similarity">
    <text evidence="2 9">Belongs to the alanine or glycine:cation symporter (AGCS) (TC 2.A.25) family.</text>
</comment>
<feature type="transmembrane region" description="Helical" evidence="9">
    <location>
        <begin position="155"/>
        <end position="175"/>
    </location>
</feature>
<comment type="caution">
    <text evidence="10">The sequence shown here is derived from an EMBL/GenBank/DDBJ whole genome shotgun (WGS) entry which is preliminary data.</text>
</comment>
<evidence type="ECO:0000256" key="5">
    <source>
        <dbReference type="ARBA" id="ARBA00022692"/>
    </source>
</evidence>
<dbReference type="Gene3D" id="1.20.1740.10">
    <property type="entry name" value="Amino acid/polyamine transporter I"/>
    <property type="match status" value="1"/>
</dbReference>
<evidence type="ECO:0000256" key="7">
    <source>
        <dbReference type="ARBA" id="ARBA00022989"/>
    </source>
</evidence>
<comment type="subcellular location">
    <subcellularLocation>
        <location evidence="1 9">Cell membrane</location>
        <topology evidence="1 9">Multi-pass membrane protein</topology>
    </subcellularLocation>
</comment>
<dbReference type="FunFam" id="1.20.1740.10:FF:000004">
    <property type="entry name" value="Sodium:alanine symporter family protein"/>
    <property type="match status" value="1"/>
</dbReference>
<dbReference type="PRINTS" id="PR00175">
    <property type="entry name" value="NAALASMPORT"/>
</dbReference>
<keyword evidence="3 9" id="KW-0813">Transport</keyword>
<dbReference type="AlphaFoldDB" id="A0AA37MZ14"/>
<feature type="transmembrane region" description="Helical" evidence="9">
    <location>
        <begin position="364"/>
        <end position="385"/>
    </location>
</feature>
<dbReference type="EMBL" id="BQKV01000043">
    <property type="protein sequence ID" value="GJN64785.1"/>
    <property type="molecule type" value="Genomic_DNA"/>
</dbReference>
<dbReference type="Proteomes" id="UP001055185">
    <property type="component" value="Unassembled WGS sequence"/>
</dbReference>
<feature type="transmembrane region" description="Helical" evidence="9">
    <location>
        <begin position="20"/>
        <end position="36"/>
    </location>
</feature>
<feature type="transmembrane region" description="Helical" evidence="9">
    <location>
        <begin position="397"/>
        <end position="414"/>
    </location>
</feature>
<dbReference type="Pfam" id="PF01235">
    <property type="entry name" value="Na_Ala_symp"/>
    <property type="match status" value="1"/>
</dbReference>
<evidence type="ECO:0000256" key="8">
    <source>
        <dbReference type="ARBA" id="ARBA00023136"/>
    </source>
</evidence>
<keyword evidence="4 9" id="KW-1003">Cell membrane</keyword>
<dbReference type="InterPro" id="IPR001463">
    <property type="entry name" value="Na/Ala_symport"/>
</dbReference>
<keyword evidence="6 9" id="KW-0769">Symport</keyword>
<dbReference type="PANTHER" id="PTHR30330:SF14">
    <property type="entry name" value="SODIUM_AMINO ACID (ALANINE) SYMPORTER"/>
    <property type="match status" value="1"/>
</dbReference>
<dbReference type="NCBIfam" id="TIGR00835">
    <property type="entry name" value="agcS"/>
    <property type="match status" value="1"/>
</dbReference>
<name>A0AA37MZ14_9FIRM</name>
<gene>
    <name evidence="10" type="ORF">JCM17207_14100</name>
</gene>
<keyword evidence="11" id="KW-1185">Reference proteome</keyword>
<evidence type="ECO:0000256" key="1">
    <source>
        <dbReference type="ARBA" id="ARBA00004651"/>
    </source>
</evidence>
<proteinExistence type="inferred from homology"/>
<accession>A0AA37MZ14</accession>
<keyword evidence="8 9" id="KW-0472">Membrane</keyword>
<feature type="transmembrane region" description="Helical" evidence="9">
    <location>
        <begin position="309"/>
        <end position="331"/>
    </location>
</feature>
<evidence type="ECO:0000256" key="9">
    <source>
        <dbReference type="RuleBase" id="RU363064"/>
    </source>
</evidence>
<feature type="transmembrane region" description="Helical" evidence="9">
    <location>
        <begin position="221"/>
        <end position="239"/>
    </location>
</feature>